<comment type="caution">
    <text evidence="1">The sequence shown here is derived from an EMBL/GenBank/DDBJ whole genome shotgun (WGS) entry which is preliminary data.</text>
</comment>
<dbReference type="AlphaFoldDB" id="A0AAU9LFD0"/>
<dbReference type="EMBL" id="CAKMRJ010000001">
    <property type="protein sequence ID" value="CAH1413481.1"/>
    <property type="molecule type" value="Genomic_DNA"/>
</dbReference>
<evidence type="ECO:0000313" key="1">
    <source>
        <dbReference type="EMBL" id="CAH1413481.1"/>
    </source>
</evidence>
<sequence>MEVLGKPLFGFSPFGSAVVSGKLLVFLPPSGLSVVSGELPIVLLPSGLSVVSGRLPVVLLPSGWAVVVSEKTIGYVPAIWFGGCCWKKLSVALMSSTIGGVVLLDISVSWGACIGVLCVDTAAEEVCPPSTDGCGPIVGATVIFEPPTCDVSPVITVGIGLVVCSSDIIGLIGLVDAPPVPLVSSDSNFH</sequence>
<gene>
    <name evidence="1" type="ORF">LVIROSA_LOCUS1442</name>
</gene>
<reference evidence="1 2" key="1">
    <citation type="submission" date="2022-01" db="EMBL/GenBank/DDBJ databases">
        <authorList>
            <person name="Xiong W."/>
            <person name="Schranz E."/>
        </authorList>
    </citation>
    <scope>NUCLEOTIDE SEQUENCE [LARGE SCALE GENOMIC DNA]</scope>
</reference>
<organism evidence="1 2">
    <name type="scientific">Lactuca virosa</name>
    <dbReference type="NCBI Taxonomy" id="75947"/>
    <lineage>
        <taxon>Eukaryota</taxon>
        <taxon>Viridiplantae</taxon>
        <taxon>Streptophyta</taxon>
        <taxon>Embryophyta</taxon>
        <taxon>Tracheophyta</taxon>
        <taxon>Spermatophyta</taxon>
        <taxon>Magnoliopsida</taxon>
        <taxon>eudicotyledons</taxon>
        <taxon>Gunneridae</taxon>
        <taxon>Pentapetalae</taxon>
        <taxon>asterids</taxon>
        <taxon>campanulids</taxon>
        <taxon>Asterales</taxon>
        <taxon>Asteraceae</taxon>
        <taxon>Cichorioideae</taxon>
        <taxon>Cichorieae</taxon>
        <taxon>Lactucinae</taxon>
        <taxon>Lactuca</taxon>
    </lineage>
</organism>
<accession>A0AAU9LFD0</accession>
<dbReference type="Proteomes" id="UP001157418">
    <property type="component" value="Unassembled WGS sequence"/>
</dbReference>
<name>A0AAU9LFD0_9ASTR</name>
<keyword evidence="2" id="KW-1185">Reference proteome</keyword>
<evidence type="ECO:0000313" key="2">
    <source>
        <dbReference type="Proteomes" id="UP001157418"/>
    </source>
</evidence>
<proteinExistence type="predicted"/>
<protein>
    <submittedName>
        <fullName evidence="1">Uncharacterized protein</fullName>
    </submittedName>
</protein>